<gene>
    <name evidence="2" type="ORF">PAP_02475</name>
</gene>
<evidence type="ECO:0000259" key="1">
    <source>
        <dbReference type="Pfam" id="PF07883"/>
    </source>
</evidence>
<dbReference type="KEGG" id="ppac:PAP_02475"/>
<organism evidence="2 3">
    <name type="scientific">Palaeococcus pacificus DY20341</name>
    <dbReference type="NCBI Taxonomy" id="1343739"/>
    <lineage>
        <taxon>Archaea</taxon>
        <taxon>Methanobacteriati</taxon>
        <taxon>Methanobacteriota</taxon>
        <taxon>Thermococci</taxon>
        <taxon>Thermococcales</taxon>
        <taxon>Thermococcaceae</taxon>
        <taxon>Palaeococcus</taxon>
    </lineage>
</organism>
<dbReference type="InterPro" id="IPR014710">
    <property type="entry name" value="RmlC-like_jellyroll"/>
</dbReference>
<dbReference type="PANTHER" id="PTHR43346">
    <property type="entry name" value="LIGAND BINDING DOMAIN PROTEIN, PUTATIVE (AFU_ORTHOLOGUE AFUA_6G14370)-RELATED"/>
    <property type="match status" value="1"/>
</dbReference>
<keyword evidence="3" id="KW-1185">Reference proteome</keyword>
<dbReference type="HOGENOM" id="CLU_170082_0_0_2"/>
<dbReference type="eggNOG" id="arCOG02994">
    <property type="taxonomic scope" value="Archaea"/>
</dbReference>
<dbReference type="PANTHER" id="PTHR43346:SF1">
    <property type="entry name" value="QUERCETIN 2,3-DIOXYGENASE-RELATED"/>
    <property type="match status" value="1"/>
</dbReference>
<dbReference type="EMBL" id="CP006019">
    <property type="protein sequence ID" value="AIF68923.1"/>
    <property type="molecule type" value="Genomic_DNA"/>
</dbReference>
<dbReference type="STRING" id="1343739.PAP_02475"/>
<dbReference type="InterPro" id="IPR013096">
    <property type="entry name" value="Cupin_2"/>
</dbReference>
<dbReference type="Gene3D" id="2.60.120.10">
    <property type="entry name" value="Jelly Rolls"/>
    <property type="match status" value="1"/>
</dbReference>
<name>A0A075LWL2_9EURY</name>
<accession>A0A075LWL2</accession>
<dbReference type="AlphaFoldDB" id="A0A075LWL2"/>
<dbReference type="InterPro" id="IPR052538">
    <property type="entry name" value="Flavonoid_dioxygenase-like"/>
</dbReference>
<dbReference type="OrthoDB" id="23670at2157"/>
<protein>
    <submittedName>
        <fullName evidence="2">Carbohydrate-binding protein</fullName>
    </submittedName>
</protein>
<dbReference type="GeneID" id="24841623"/>
<evidence type="ECO:0000313" key="3">
    <source>
        <dbReference type="Proteomes" id="UP000027981"/>
    </source>
</evidence>
<reference evidence="2 3" key="2">
    <citation type="journal article" date="2015" name="Genome Announc.">
        <title>Complete Genome Sequence of Hyperthermophilic Piezophilic Archaeon Palaeococcus pacificus DY20341T, Isolated from Deep-Sea Hydrothermal Sediments.</title>
        <authorList>
            <person name="Zeng X."/>
            <person name="Jebbar M."/>
            <person name="Shao Z."/>
        </authorList>
    </citation>
    <scope>NUCLEOTIDE SEQUENCE [LARGE SCALE GENOMIC DNA]</scope>
    <source>
        <strain evidence="2 3">DY20341</strain>
    </source>
</reference>
<evidence type="ECO:0000313" key="2">
    <source>
        <dbReference type="EMBL" id="AIF68923.1"/>
    </source>
</evidence>
<proteinExistence type="predicted"/>
<dbReference type="InterPro" id="IPR011051">
    <property type="entry name" value="RmlC_Cupin_sf"/>
</dbReference>
<dbReference type="RefSeq" id="WP_048164533.1">
    <property type="nucleotide sequence ID" value="NZ_CP006019.1"/>
</dbReference>
<feature type="domain" description="Cupin type-2" evidence="1">
    <location>
        <begin position="32"/>
        <end position="100"/>
    </location>
</feature>
<dbReference type="Proteomes" id="UP000027981">
    <property type="component" value="Chromosome"/>
</dbReference>
<reference evidence="3" key="1">
    <citation type="submission" date="2013-06" db="EMBL/GenBank/DDBJ databases">
        <title>Complete Genome Sequence of Hyperthermophilic Palaeococcus pacificus DY20341T, Isolated from a Deep-Sea Hydrothermal Sediments.</title>
        <authorList>
            <person name="Zeng X."/>
            <person name="Shao Z."/>
        </authorList>
    </citation>
    <scope>NUCLEOTIDE SEQUENCE [LARGE SCALE GENOMIC DNA]</scope>
    <source>
        <strain evidence="3">DY20341</strain>
    </source>
</reference>
<dbReference type="Pfam" id="PF07883">
    <property type="entry name" value="Cupin_2"/>
    <property type="match status" value="1"/>
</dbReference>
<dbReference type="SUPFAM" id="SSF51182">
    <property type="entry name" value="RmlC-like cupins"/>
    <property type="match status" value="1"/>
</dbReference>
<sequence>MKANCGEFIDRGTYRKCPLFKGELPDNSFAQIVEIKPKQTVARHYHKEQYELFYIISGEAKLGIGEETYETKPGDIYLVKPGTIHWVANESNEPFRLFVVKLNYSGDDSVWLK</sequence>